<evidence type="ECO:0000256" key="1">
    <source>
        <dbReference type="SAM" id="Phobius"/>
    </source>
</evidence>
<accession>A0AAX2ZI72</accession>
<reference evidence="2 3" key="1">
    <citation type="journal article" date="2023" name="Int. J. Syst. Evol. Microbiol.">
        <title>Terrisporobacter hibernicus sp. nov., isolated from bovine faeces in Northern Ireland.</title>
        <authorList>
            <person name="Mitchell M."/>
            <person name="Nguyen S.V."/>
            <person name="Connor M."/>
            <person name="Fairley D.J."/>
            <person name="Donoghue O."/>
            <person name="Marshall H."/>
            <person name="Koolman L."/>
            <person name="McMullan G."/>
            <person name="Schaffer K.E."/>
            <person name="McGrath J.W."/>
            <person name="Fanning S."/>
        </authorList>
    </citation>
    <scope>NUCLEOTIDE SEQUENCE [LARGE SCALE GENOMIC DNA]</scope>
    <source>
        <strain evidence="2 3">MCA3</strain>
    </source>
</reference>
<evidence type="ECO:0000313" key="2">
    <source>
        <dbReference type="EMBL" id="UEL48185.1"/>
    </source>
</evidence>
<dbReference type="AlphaFoldDB" id="A0AAX2ZI72"/>
<protein>
    <recommendedName>
        <fullName evidence="4">DUF3784 domain-containing protein</fullName>
    </recommendedName>
</protein>
<proteinExistence type="predicted"/>
<dbReference type="RefSeq" id="WP_228416336.1">
    <property type="nucleotide sequence ID" value="NZ_CP081135.1"/>
</dbReference>
<evidence type="ECO:0008006" key="4">
    <source>
        <dbReference type="Google" id="ProtNLM"/>
    </source>
</evidence>
<organism evidence="2 3">
    <name type="scientific">Terrisporobacter hibernicus</name>
    <dbReference type="NCBI Taxonomy" id="2813371"/>
    <lineage>
        <taxon>Bacteria</taxon>
        <taxon>Bacillati</taxon>
        <taxon>Bacillota</taxon>
        <taxon>Clostridia</taxon>
        <taxon>Peptostreptococcales</taxon>
        <taxon>Peptostreptococcaceae</taxon>
        <taxon>Terrisporobacter</taxon>
    </lineage>
</organism>
<dbReference type="KEGG" id="tem:JW646_01670"/>
<evidence type="ECO:0000313" key="3">
    <source>
        <dbReference type="Proteomes" id="UP001198983"/>
    </source>
</evidence>
<dbReference type="EMBL" id="CP081135">
    <property type="protein sequence ID" value="UEL48185.1"/>
    <property type="molecule type" value="Genomic_DNA"/>
</dbReference>
<keyword evidence="1" id="KW-0472">Membrane</keyword>
<dbReference type="Proteomes" id="UP001198983">
    <property type="component" value="Chromosome"/>
</dbReference>
<keyword evidence="1" id="KW-0812">Transmembrane</keyword>
<keyword evidence="1" id="KW-1133">Transmembrane helix</keyword>
<sequence length="108" mass="12458">MNEQIIFLCFLIPGAGITIFLPSWKRKKEVTYKNDERWQLIQNKANSTVNMLTSTVFLLALVIGQMITLNSNINITFTLNRLCTYGVCYLGIRYAIELAALKYFDNRI</sequence>
<keyword evidence="3" id="KW-1185">Reference proteome</keyword>
<feature type="transmembrane region" description="Helical" evidence="1">
    <location>
        <begin position="5"/>
        <end position="24"/>
    </location>
</feature>
<feature type="transmembrane region" description="Helical" evidence="1">
    <location>
        <begin position="45"/>
        <end position="67"/>
    </location>
</feature>
<name>A0AAX2ZI72_9FIRM</name>
<gene>
    <name evidence="2" type="ORF">JW646_01670</name>
</gene>